<evidence type="ECO:0000313" key="4">
    <source>
        <dbReference type="Proteomes" id="UP001652564"/>
    </source>
</evidence>
<feature type="signal peptide" evidence="1">
    <location>
        <begin position="1"/>
        <end position="22"/>
    </location>
</feature>
<dbReference type="SUPFAM" id="SSF55797">
    <property type="entry name" value="PR-1-like"/>
    <property type="match status" value="1"/>
</dbReference>
<evidence type="ECO:0000256" key="1">
    <source>
        <dbReference type="SAM" id="SignalP"/>
    </source>
</evidence>
<protein>
    <submittedName>
        <fullName evidence="3">CAP domain-containing protein</fullName>
    </submittedName>
</protein>
<sequence>MRNLAAKALLSAAIALTLAAGAAEACSRNMPKGAETMIKANARIDQGLADKAILAELNYHRCKKGLHELKQATGLRKVAGTHAKWMARSQQLSHRSTVAGQATAAARLKSSGIRFRAGSENIGYIARYQLDGRRFLIRDRANCGFATNGGQMIPPHSYASMARTIVDLWMGSPKHRRNILDRKVTQVGSAVGFDPRSEYCGRLYVSQSFAG</sequence>
<accession>A0ABT2ZKH0</accession>
<dbReference type="Proteomes" id="UP001652564">
    <property type="component" value="Unassembled WGS sequence"/>
</dbReference>
<reference evidence="3 4" key="1">
    <citation type="submission" date="2022-10" db="EMBL/GenBank/DDBJ databases">
        <title>Defluviimonas sp. nov., isolated from ocean surface sediments.</title>
        <authorList>
            <person name="He W."/>
            <person name="Wang L."/>
            <person name="Zhang D.-F."/>
        </authorList>
    </citation>
    <scope>NUCLEOTIDE SEQUENCE [LARGE SCALE GENOMIC DNA]</scope>
    <source>
        <strain evidence="3 4">WL0050</strain>
    </source>
</reference>
<keyword evidence="4" id="KW-1185">Reference proteome</keyword>
<name>A0ABT2ZKH0_9RHOB</name>
<gene>
    <name evidence="3" type="ORF">OEZ71_04850</name>
</gene>
<dbReference type="PANTHER" id="PTHR31157">
    <property type="entry name" value="SCP DOMAIN-CONTAINING PROTEIN"/>
    <property type="match status" value="1"/>
</dbReference>
<dbReference type="Gene3D" id="3.40.33.10">
    <property type="entry name" value="CAP"/>
    <property type="match status" value="1"/>
</dbReference>
<dbReference type="Pfam" id="PF00188">
    <property type="entry name" value="CAP"/>
    <property type="match status" value="1"/>
</dbReference>
<dbReference type="InterPro" id="IPR014044">
    <property type="entry name" value="CAP_dom"/>
</dbReference>
<dbReference type="CDD" id="cd05379">
    <property type="entry name" value="CAP_bacterial"/>
    <property type="match status" value="1"/>
</dbReference>
<dbReference type="PANTHER" id="PTHR31157:SF1">
    <property type="entry name" value="SCP DOMAIN-CONTAINING PROTEIN"/>
    <property type="match status" value="1"/>
</dbReference>
<dbReference type="InterPro" id="IPR035940">
    <property type="entry name" value="CAP_sf"/>
</dbReference>
<comment type="caution">
    <text evidence="3">The sequence shown here is derived from an EMBL/GenBank/DDBJ whole genome shotgun (WGS) entry which is preliminary data.</text>
</comment>
<evidence type="ECO:0000313" key="3">
    <source>
        <dbReference type="EMBL" id="MCV2871618.1"/>
    </source>
</evidence>
<feature type="domain" description="SCP" evidence="2">
    <location>
        <begin position="54"/>
        <end position="207"/>
    </location>
</feature>
<feature type="chain" id="PRO_5045406429" evidence="1">
    <location>
        <begin position="23"/>
        <end position="211"/>
    </location>
</feature>
<dbReference type="EMBL" id="JAOWKZ010000001">
    <property type="protein sequence ID" value="MCV2871618.1"/>
    <property type="molecule type" value="Genomic_DNA"/>
</dbReference>
<organism evidence="3 4">
    <name type="scientific">Albidovulum litorale</name>
    <dbReference type="NCBI Taxonomy" id="2984134"/>
    <lineage>
        <taxon>Bacteria</taxon>
        <taxon>Pseudomonadati</taxon>
        <taxon>Pseudomonadota</taxon>
        <taxon>Alphaproteobacteria</taxon>
        <taxon>Rhodobacterales</taxon>
        <taxon>Paracoccaceae</taxon>
        <taxon>Albidovulum</taxon>
    </lineage>
</organism>
<dbReference type="RefSeq" id="WP_263738784.1">
    <property type="nucleotide sequence ID" value="NZ_JAOWKZ010000001.1"/>
</dbReference>
<evidence type="ECO:0000259" key="2">
    <source>
        <dbReference type="Pfam" id="PF00188"/>
    </source>
</evidence>
<keyword evidence="1" id="KW-0732">Signal</keyword>
<proteinExistence type="predicted"/>